<dbReference type="GeneID" id="78819229"/>
<feature type="region of interest" description="Disordered" evidence="1">
    <location>
        <begin position="370"/>
        <end position="408"/>
    </location>
</feature>
<gene>
    <name evidence="2" type="ORF">ACFQMA_03910</name>
</gene>
<dbReference type="InterPro" id="IPR006626">
    <property type="entry name" value="PbH1"/>
</dbReference>
<evidence type="ECO:0000313" key="2">
    <source>
        <dbReference type="EMBL" id="MFC7138982.1"/>
    </source>
</evidence>
<dbReference type="Proteomes" id="UP001596432">
    <property type="component" value="Unassembled WGS sequence"/>
</dbReference>
<dbReference type="SMART" id="SM00710">
    <property type="entry name" value="PbH1"/>
    <property type="match status" value="4"/>
</dbReference>
<name>A0ABD5XV76_9EURY</name>
<protein>
    <submittedName>
        <fullName evidence="2">Right-handed parallel beta-helix repeat-containing protein</fullName>
    </submittedName>
</protein>
<proteinExistence type="predicted"/>
<dbReference type="PROSITE" id="PS51318">
    <property type="entry name" value="TAT"/>
    <property type="match status" value="1"/>
</dbReference>
<evidence type="ECO:0000256" key="1">
    <source>
        <dbReference type="SAM" id="MobiDB-lite"/>
    </source>
</evidence>
<evidence type="ECO:0000313" key="3">
    <source>
        <dbReference type="Proteomes" id="UP001596432"/>
    </source>
</evidence>
<comment type="caution">
    <text evidence="2">The sequence shown here is derived from an EMBL/GenBank/DDBJ whole genome shotgun (WGS) entry which is preliminary data.</text>
</comment>
<dbReference type="AlphaFoldDB" id="A0ABD5XV76"/>
<dbReference type="EMBL" id="JBHTAS010000001">
    <property type="protein sequence ID" value="MFC7138982.1"/>
    <property type="molecule type" value="Genomic_DNA"/>
</dbReference>
<organism evidence="2 3">
    <name type="scientific">Halosimplex aquaticum</name>
    <dbReference type="NCBI Taxonomy" id="3026162"/>
    <lineage>
        <taxon>Archaea</taxon>
        <taxon>Methanobacteriati</taxon>
        <taxon>Methanobacteriota</taxon>
        <taxon>Stenosarchaea group</taxon>
        <taxon>Halobacteria</taxon>
        <taxon>Halobacteriales</taxon>
        <taxon>Haloarculaceae</taxon>
        <taxon>Halosimplex</taxon>
    </lineage>
</organism>
<feature type="compositionally biased region" description="Low complexity" evidence="1">
    <location>
        <begin position="386"/>
        <end position="405"/>
    </location>
</feature>
<sequence>MVDSDAPSDDDGTEDKAAFRTNRRTLLKAVGGLATVAGVSQMATRGASASETYDFSTTVDLADHAASGDRIDGVLSDLADHNTLIEVPDGTYQCGSVDFGGLENFGIAAKDGASPTFVAPESLGGRWFNFDGRNVLLDGITFDHNGHPRGTINLHMTGPWVCRNVDHVGQVMASAFRLACTDSNATGLLQDCTAVDGAVQGERGRGAFVPSGNNGEVVIDGCHFENMTDNCIYCSPSNGPVRVLNCFFKNNNISNVRVSMPATVRNVVVVNDSLARTHGGGRNQRGIWLRDRGSGNVTVENCDVTHTGDDDSHPILVEGGEGTVTDCCVRNDTSAAAVNPGGSYSGSGIHLSGDGDLSAPSDWVACSASGCTEPRTTAPEVDRTTSTETTTTETDSGNETGGSTDLPNVVTVHGDQGLAEYEFTVSGDLEPNTDGAGINSYDTIDGSTATGRVWGGRDSYRFGGEITDFSLSDAATVYVNGQVVDPADLGEPDLPNVVTVHGDQDLAEYEFTVSGDLEPNTDGAGINSYDTIDGSTATGRVWGGRDSYRFGGEITDFSLSDPATVTVNGTEVDPSQYGSGSPPSVDRYDVAEAGSRNNDANITATWAVSDDDGDLASVTVEVLDDSGAVVDSSETTVGGEREYGVEYFVIADVPDQTFDIRLTVADAEGNESTASATVQE</sequence>
<dbReference type="SUPFAM" id="SSF51126">
    <property type="entry name" value="Pectin lyase-like"/>
    <property type="match status" value="1"/>
</dbReference>
<dbReference type="RefSeq" id="WP_274324582.1">
    <property type="nucleotide sequence ID" value="NZ_CP118158.1"/>
</dbReference>
<dbReference type="InterPro" id="IPR006311">
    <property type="entry name" value="TAT_signal"/>
</dbReference>
<keyword evidence="3" id="KW-1185">Reference proteome</keyword>
<reference evidence="2 3" key="1">
    <citation type="journal article" date="2019" name="Int. J. Syst. Evol. Microbiol.">
        <title>The Global Catalogue of Microorganisms (GCM) 10K type strain sequencing project: providing services to taxonomists for standard genome sequencing and annotation.</title>
        <authorList>
            <consortium name="The Broad Institute Genomics Platform"/>
            <consortium name="The Broad Institute Genome Sequencing Center for Infectious Disease"/>
            <person name="Wu L."/>
            <person name="Ma J."/>
        </authorList>
    </citation>
    <scope>NUCLEOTIDE SEQUENCE [LARGE SCALE GENOMIC DNA]</scope>
    <source>
        <strain evidence="2 3">XZYJT29</strain>
    </source>
</reference>
<dbReference type="Gene3D" id="2.160.20.10">
    <property type="entry name" value="Single-stranded right-handed beta-helix, Pectin lyase-like"/>
    <property type="match status" value="1"/>
</dbReference>
<accession>A0ABD5XV76</accession>
<dbReference type="InterPro" id="IPR011050">
    <property type="entry name" value="Pectin_lyase_fold/virulence"/>
</dbReference>
<dbReference type="InterPro" id="IPR012334">
    <property type="entry name" value="Pectin_lyas_fold"/>
</dbReference>